<dbReference type="AlphaFoldDB" id="A0A6N7PJ23"/>
<dbReference type="Proteomes" id="UP000440224">
    <property type="component" value="Unassembled WGS sequence"/>
</dbReference>
<name>A0A6N7PJ23_9BACT</name>
<comment type="caution">
    <text evidence="1">The sequence shown here is derived from an EMBL/GenBank/DDBJ whole genome shotgun (WGS) entry which is preliminary data.</text>
</comment>
<evidence type="ECO:0000313" key="1">
    <source>
        <dbReference type="EMBL" id="MRG91827.1"/>
    </source>
</evidence>
<sequence length="81" mass="9218">MGDTSPEADARYHELLRRMTPERRLEAAMRLSQAVRELALVGIQTRHPDAGEEELRVRLTVRLYGRACAERLFGDVPEDAV</sequence>
<accession>A0A6N7PJ23</accession>
<proteinExistence type="predicted"/>
<dbReference type="EMBL" id="WJIE01000002">
    <property type="protein sequence ID" value="MRG91827.1"/>
    <property type="molecule type" value="Genomic_DNA"/>
</dbReference>
<evidence type="ECO:0000313" key="2">
    <source>
        <dbReference type="Proteomes" id="UP000440224"/>
    </source>
</evidence>
<reference evidence="1 2" key="1">
    <citation type="submission" date="2019-10" db="EMBL/GenBank/DDBJ databases">
        <title>A soil myxobacterium in the family Polyangiaceae.</title>
        <authorList>
            <person name="Li Y."/>
            <person name="Wang J."/>
        </authorList>
    </citation>
    <scope>NUCLEOTIDE SEQUENCE [LARGE SCALE GENOMIC DNA]</scope>
    <source>
        <strain evidence="1 2">DSM 14734</strain>
    </source>
</reference>
<gene>
    <name evidence="1" type="ORF">GF068_07795</name>
</gene>
<protein>
    <submittedName>
        <fullName evidence="1">Uncharacterized protein</fullName>
    </submittedName>
</protein>
<keyword evidence="2" id="KW-1185">Reference proteome</keyword>
<dbReference type="OrthoDB" id="5519784at2"/>
<organism evidence="1 2">
    <name type="scientific">Polyangium spumosum</name>
    <dbReference type="NCBI Taxonomy" id="889282"/>
    <lineage>
        <taxon>Bacteria</taxon>
        <taxon>Pseudomonadati</taxon>
        <taxon>Myxococcota</taxon>
        <taxon>Polyangia</taxon>
        <taxon>Polyangiales</taxon>
        <taxon>Polyangiaceae</taxon>
        <taxon>Polyangium</taxon>
    </lineage>
</organism>